<evidence type="ECO:0000259" key="2">
    <source>
        <dbReference type="SMART" id="SM00089"/>
    </source>
</evidence>
<dbReference type="InterPro" id="IPR035986">
    <property type="entry name" value="PKD_dom_sf"/>
</dbReference>
<evidence type="ECO:0000256" key="1">
    <source>
        <dbReference type="SAM" id="SignalP"/>
    </source>
</evidence>
<evidence type="ECO:0000313" key="4">
    <source>
        <dbReference type="Proteomes" id="UP001382455"/>
    </source>
</evidence>
<gene>
    <name evidence="3" type="ORF">WAE96_20945</name>
</gene>
<feature type="chain" id="PRO_5045098220" evidence="1">
    <location>
        <begin position="32"/>
        <end position="290"/>
    </location>
</feature>
<dbReference type="Gene3D" id="2.60.40.10">
    <property type="entry name" value="Immunoglobulins"/>
    <property type="match status" value="1"/>
</dbReference>
<proteinExistence type="predicted"/>
<accession>A0ABU8EYW8</accession>
<keyword evidence="1" id="KW-0732">Signal</keyword>
<dbReference type="InterPro" id="IPR013783">
    <property type="entry name" value="Ig-like_fold"/>
</dbReference>
<sequence length="290" mass="31284">MFYKPSKVAIFPQVIKSLAVTAMLGALTACGASSGDNGEPLLTNSNNKLPSVNAGPDQTVKVQSNITLSGSGSDSDGSIVSYQWTQTSGKTVSIENPNRPDISFRAPKGITEQQITLQLTVTDNEGATNTDSLIITVVPMTPEEAGLALRKALKNAGYLAKVVTLPPKPDRELAIVTVEGIDTNNNGTRDDLEHITYQGLNMLKGVNLDTYNHMISIINMIQPPAKAVENSISKIAIYCSYQSLPENVKEKMPLRFVYMLVLNTQPRKTAHARSVMSAPRDLGPELCEPV</sequence>
<dbReference type="InterPro" id="IPR029865">
    <property type="entry name" value="KIAA0319-like"/>
</dbReference>
<feature type="signal peptide" evidence="1">
    <location>
        <begin position="1"/>
        <end position="31"/>
    </location>
</feature>
<feature type="domain" description="PKD/Chitinase" evidence="2">
    <location>
        <begin position="51"/>
        <end position="140"/>
    </location>
</feature>
<keyword evidence="4" id="KW-1185">Reference proteome</keyword>
<protein>
    <submittedName>
        <fullName evidence="3">PKD domain-containing protein</fullName>
    </submittedName>
</protein>
<dbReference type="PANTHER" id="PTHR46182:SF2">
    <property type="entry name" value="FI19480P1"/>
    <property type="match status" value="1"/>
</dbReference>
<comment type="caution">
    <text evidence="3">The sequence shown here is derived from an EMBL/GenBank/DDBJ whole genome shotgun (WGS) entry which is preliminary data.</text>
</comment>
<dbReference type="CDD" id="cd00146">
    <property type="entry name" value="PKD"/>
    <property type="match status" value="1"/>
</dbReference>
<reference evidence="3 4" key="1">
    <citation type="submission" date="2023-12" db="EMBL/GenBank/DDBJ databases">
        <title>Friends and Foes: Symbiotic and Algicidal bacterial influence on Karenia brevis blooms.</title>
        <authorList>
            <person name="Fei C."/>
            <person name="Mohamed A.R."/>
            <person name="Booker A."/>
            <person name="Arshad M."/>
            <person name="Klass S."/>
            <person name="Ahn S."/>
            <person name="Gilbert P.M."/>
            <person name="Heil C.A."/>
            <person name="Martinez J.M."/>
            <person name="Amin S.A."/>
        </authorList>
    </citation>
    <scope>NUCLEOTIDE SEQUENCE [LARGE SCALE GENOMIC DNA]</scope>
    <source>
        <strain evidence="3 4">CE15</strain>
    </source>
</reference>
<evidence type="ECO:0000313" key="3">
    <source>
        <dbReference type="EMBL" id="MEI4552159.1"/>
    </source>
</evidence>
<dbReference type="RefSeq" id="WP_336436986.1">
    <property type="nucleotide sequence ID" value="NZ_JBAWKS010000002.1"/>
</dbReference>
<dbReference type="SUPFAM" id="SSF49299">
    <property type="entry name" value="PKD domain"/>
    <property type="match status" value="1"/>
</dbReference>
<dbReference type="InterPro" id="IPR022409">
    <property type="entry name" value="PKD/Chitinase_dom"/>
</dbReference>
<dbReference type="EMBL" id="JBAWKS010000002">
    <property type="protein sequence ID" value="MEI4552159.1"/>
    <property type="molecule type" value="Genomic_DNA"/>
</dbReference>
<dbReference type="Proteomes" id="UP001382455">
    <property type="component" value="Unassembled WGS sequence"/>
</dbReference>
<dbReference type="PANTHER" id="PTHR46182">
    <property type="entry name" value="FI19480P1"/>
    <property type="match status" value="1"/>
</dbReference>
<organism evidence="3 4">
    <name type="scientific">Pseudoalteromonas spongiae</name>
    <dbReference type="NCBI Taxonomy" id="298657"/>
    <lineage>
        <taxon>Bacteria</taxon>
        <taxon>Pseudomonadati</taxon>
        <taxon>Pseudomonadota</taxon>
        <taxon>Gammaproteobacteria</taxon>
        <taxon>Alteromonadales</taxon>
        <taxon>Pseudoalteromonadaceae</taxon>
        <taxon>Pseudoalteromonas</taxon>
    </lineage>
</organism>
<name>A0ABU8EYW8_9GAMM</name>
<dbReference type="SMART" id="SM00089">
    <property type="entry name" value="PKD"/>
    <property type="match status" value="1"/>
</dbReference>
<dbReference type="Pfam" id="PF22352">
    <property type="entry name" value="K319L-like_PKD"/>
    <property type="match status" value="1"/>
</dbReference>
<dbReference type="PROSITE" id="PS51257">
    <property type="entry name" value="PROKAR_LIPOPROTEIN"/>
    <property type="match status" value="1"/>
</dbReference>